<dbReference type="AlphaFoldDB" id="E4V6A0"/>
<organism evidence="4">
    <name type="scientific">Arthroderma gypseum (strain ATCC MYA-4604 / CBS 118893)</name>
    <name type="common">Microsporum gypseum</name>
    <dbReference type="NCBI Taxonomy" id="535722"/>
    <lineage>
        <taxon>Eukaryota</taxon>
        <taxon>Fungi</taxon>
        <taxon>Dikarya</taxon>
        <taxon>Ascomycota</taxon>
        <taxon>Pezizomycotina</taxon>
        <taxon>Eurotiomycetes</taxon>
        <taxon>Eurotiomycetidae</taxon>
        <taxon>Onygenales</taxon>
        <taxon>Arthrodermataceae</taxon>
        <taxon>Nannizzia</taxon>
    </lineage>
</organism>
<gene>
    <name evidence="3" type="ORF">MGYG_08294</name>
</gene>
<dbReference type="EMBL" id="DS989830">
    <property type="protein sequence ID" value="EFR05283.1"/>
    <property type="molecule type" value="Genomic_DNA"/>
</dbReference>
<feature type="region of interest" description="Disordered" evidence="1">
    <location>
        <begin position="111"/>
        <end position="132"/>
    </location>
</feature>
<accession>E4V6A0</accession>
<keyword evidence="2" id="KW-0812">Transmembrane</keyword>
<name>E4V6A0_ARTGP</name>
<dbReference type="HOGENOM" id="CLU_1395984_0_0_1"/>
<feature type="region of interest" description="Disordered" evidence="1">
    <location>
        <begin position="160"/>
        <end position="195"/>
    </location>
</feature>
<dbReference type="Proteomes" id="UP000002669">
    <property type="component" value="Unassembled WGS sequence"/>
</dbReference>
<keyword evidence="2" id="KW-1133">Transmembrane helix</keyword>
<feature type="transmembrane region" description="Helical" evidence="2">
    <location>
        <begin position="6"/>
        <end position="26"/>
    </location>
</feature>
<protein>
    <submittedName>
        <fullName evidence="3">Uncharacterized protein</fullName>
    </submittedName>
</protein>
<sequence length="195" mass="21380">MGLPFVFFLFLPSTLSLVLIFGALILMAPKPTVVLRAERPQKVRKSYSAVSTTWQWKNIRSISVNFQHDLQQETHPTELGQRETCFQCRTVAVKHQQATACVLHCSSRLGGTRKSPSSDAKAMARSTSLASQPSPLRLEVNGLLVYPAPLVIPSSALSGLSRKPMESNNAHPQLAPPAMAHSRGQSQNHQELSIT</sequence>
<evidence type="ECO:0000313" key="3">
    <source>
        <dbReference type="EMBL" id="EFR05283.1"/>
    </source>
</evidence>
<evidence type="ECO:0000313" key="4">
    <source>
        <dbReference type="Proteomes" id="UP000002669"/>
    </source>
</evidence>
<proteinExistence type="predicted"/>
<dbReference type="InParanoid" id="E4V6A0"/>
<evidence type="ECO:0000256" key="2">
    <source>
        <dbReference type="SAM" id="Phobius"/>
    </source>
</evidence>
<keyword evidence="4" id="KW-1185">Reference proteome</keyword>
<reference evidence="4" key="1">
    <citation type="journal article" date="2012" name="MBio">
        <title>Comparative genome analysis of Trichophyton rubrum and related dermatophytes reveals candidate genes involved in infection.</title>
        <authorList>
            <person name="Martinez D.A."/>
            <person name="Oliver B.G."/>
            <person name="Graeser Y."/>
            <person name="Goldberg J.M."/>
            <person name="Li W."/>
            <person name="Martinez-Rossi N.M."/>
            <person name="Monod M."/>
            <person name="Shelest E."/>
            <person name="Barton R.C."/>
            <person name="Birch E."/>
            <person name="Brakhage A.A."/>
            <person name="Chen Z."/>
            <person name="Gurr S.J."/>
            <person name="Heiman D."/>
            <person name="Heitman J."/>
            <person name="Kosti I."/>
            <person name="Rossi A."/>
            <person name="Saif S."/>
            <person name="Samalova M."/>
            <person name="Saunders C.W."/>
            <person name="Shea T."/>
            <person name="Summerbell R.C."/>
            <person name="Xu J."/>
            <person name="Young S."/>
            <person name="Zeng Q."/>
            <person name="Birren B.W."/>
            <person name="Cuomo C.A."/>
            <person name="White T.C."/>
        </authorList>
    </citation>
    <scope>NUCLEOTIDE SEQUENCE [LARGE SCALE GENOMIC DNA]</scope>
    <source>
        <strain evidence="4">ATCC MYA-4604 / CBS 118893</strain>
    </source>
</reference>
<dbReference type="GeneID" id="10024620"/>
<feature type="compositionally biased region" description="Polar residues" evidence="1">
    <location>
        <begin position="183"/>
        <end position="195"/>
    </location>
</feature>
<keyword evidence="2" id="KW-0472">Membrane</keyword>
<dbReference type="VEuPathDB" id="FungiDB:MGYG_08294"/>
<dbReference type="RefSeq" id="XP_003169390.1">
    <property type="nucleotide sequence ID" value="XM_003169342.1"/>
</dbReference>
<evidence type="ECO:0000256" key="1">
    <source>
        <dbReference type="SAM" id="MobiDB-lite"/>
    </source>
</evidence>